<gene>
    <name evidence="1" type="ORF">DEO72_LG8g1592</name>
</gene>
<sequence length="77" mass="8720">MEVLLLQWLHGVDAESGGAGSGSFMALGGRANLVRDGLTMLQRLLAVELRFKHGCCARFCSSWWRSPLQLRTRRWCR</sequence>
<organism evidence="1 2">
    <name type="scientific">Vigna unguiculata</name>
    <name type="common">Cowpea</name>
    <dbReference type="NCBI Taxonomy" id="3917"/>
    <lineage>
        <taxon>Eukaryota</taxon>
        <taxon>Viridiplantae</taxon>
        <taxon>Streptophyta</taxon>
        <taxon>Embryophyta</taxon>
        <taxon>Tracheophyta</taxon>
        <taxon>Spermatophyta</taxon>
        <taxon>Magnoliopsida</taxon>
        <taxon>eudicotyledons</taxon>
        <taxon>Gunneridae</taxon>
        <taxon>Pentapetalae</taxon>
        <taxon>rosids</taxon>
        <taxon>fabids</taxon>
        <taxon>Fabales</taxon>
        <taxon>Fabaceae</taxon>
        <taxon>Papilionoideae</taxon>
        <taxon>50 kb inversion clade</taxon>
        <taxon>NPAAA clade</taxon>
        <taxon>indigoferoid/millettioid clade</taxon>
        <taxon>Phaseoleae</taxon>
        <taxon>Vigna</taxon>
    </lineage>
</organism>
<dbReference type="Proteomes" id="UP000501690">
    <property type="component" value="Linkage Group LG8"/>
</dbReference>
<dbReference type="AlphaFoldDB" id="A0A4D6MUK2"/>
<reference evidence="1 2" key="1">
    <citation type="submission" date="2019-04" db="EMBL/GenBank/DDBJ databases">
        <title>An improved genome assembly and genetic linkage map for asparagus bean, Vigna unguiculata ssp. sesquipedialis.</title>
        <authorList>
            <person name="Xia Q."/>
            <person name="Zhang R."/>
            <person name="Dong Y."/>
        </authorList>
    </citation>
    <scope>NUCLEOTIDE SEQUENCE [LARGE SCALE GENOMIC DNA]</scope>
    <source>
        <tissue evidence="1">Leaf</tissue>
    </source>
</reference>
<proteinExistence type="predicted"/>
<accession>A0A4D6MUK2</accession>
<protein>
    <submittedName>
        <fullName evidence="1">Uncharacterized protein</fullName>
    </submittedName>
</protein>
<evidence type="ECO:0000313" key="2">
    <source>
        <dbReference type="Proteomes" id="UP000501690"/>
    </source>
</evidence>
<keyword evidence="2" id="KW-1185">Reference proteome</keyword>
<name>A0A4D6MUK2_VIGUN</name>
<dbReference type="EMBL" id="CP039352">
    <property type="protein sequence ID" value="QCE03567.1"/>
    <property type="molecule type" value="Genomic_DNA"/>
</dbReference>
<evidence type="ECO:0000313" key="1">
    <source>
        <dbReference type="EMBL" id="QCE03567.1"/>
    </source>
</evidence>